<organism evidence="7 8">
    <name type="scientific">Pseudoalteromonas amylolytica</name>
    <dbReference type="NCBI Taxonomy" id="1859457"/>
    <lineage>
        <taxon>Bacteria</taxon>
        <taxon>Pseudomonadati</taxon>
        <taxon>Pseudomonadota</taxon>
        <taxon>Gammaproteobacteria</taxon>
        <taxon>Alteromonadales</taxon>
        <taxon>Pseudoalteromonadaceae</taxon>
        <taxon>Pseudoalteromonas</taxon>
    </lineage>
</organism>
<reference evidence="7 8" key="1">
    <citation type="submission" date="2016-09" db="EMBL/GenBank/DDBJ databases">
        <title>Pseudoalteromonas amylolytica sp. nov., isolated from the surface seawater.</title>
        <authorList>
            <person name="Wu Y.-H."/>
            <person name="Cheng H."/>
            <person name="Jin X.-B."/>
            <person name="Wang C.-S."/>
            <person name="Xu X.-W."/>
        </authorList>
    </citation>
    <scope>NUCLEOTIDE SEQUENCE [LARGE SCALE GENOMIC DNA]</scope>
    <source>
        <strain evidence="7 8">JW1</strain>
    </source>
</reference>
<evidence type="ECO:0000256" key="6">
    <source>
        <dbReference type="ARBA" id="ARBA00023315"/>
    </source>
</evidence>
<gene>
    <name evidence="7" type="ORF">BET10_08545</name>
</gene>
<evidence type="ECO:0000256" key="3">
    <source>
        <dbReference type="ARBA" id="ARBA00022519"/>
    </source>
</evidence>
<name>A0A1S1MQR0_9GAMM</name>
<evidence type="ECO:0008006" key="9">
    <source>
        <dbReference type="Google" id="ProtNLM"/>
    </source>
</evidence>
<dbReference type="AlphaFoldDB" id="A0A1S1MQR0"/>
<keyword evidence="5" id="KW-0472">Membrane</keyword>
<dbReference type="GO" id="GO:0016746">
    <property type="term" value="F:acyltransferase activity"/>
    <property type="evidence" value="ECO:0007669"/>
    <property type="project" value="UniProtKB-KW"/>
</dbReference>
<comment type="subcellular location">
    <subcellularLocation>
        <location evidence="1">Cell inner membrane</location>
    </subcellularLocation>
</comment>
<dbReference type="InterPro" id="IPR004960">
    <property type="entry name" value="LipA_acyltrans"/>
</dbReference>
<evidence type="ECO:0000313" key="7">
    <source>
        <dbReference type="EMBL" id="OHU90920.1"/>
    </source>
</evidence>
<dbReference type="PANTHER" id="PTHR30606:SF10">
    <property type="entry name" value="PHOSPHATIDYLINOSITOL MANNOSIDE ACYLTRANSFERASE"/>
    <property type="match status" value="1"/>
</dbReference>
<dbReference type="EMBL" id="MKJU01000025">
    <property type="protein sequence ID" value="OHU90920.1"/>
    <property type="molecule type" value="Genomic_DNA"/>
</dbReference>
<keyword evidence="6" id="KW-0012">Acyltransferase</keyword>
<keyword evidence="3" id="KW-0997">Cell inner membrane</keyword>
<dbReference type="CDD" id="cd07984">
    <property type="entry name" value="LPLAT_LABLAT-like"/>
    <property type="match status" value="1"/>
</dbReference>
<keyword evidence="2" id="KW-1003">Cell membrane</keyword>
<dbReference type="GO" id="GO:0009247">
    <property type="term" value="P:glycolipid biosynthetic process"/>
    <property type="evidence" value="ECO:0007669"/>
    <property type="project" value="UniProtKB-ARBA"/>
</dbReference>
<dbReference type="RefSeq" id="WP_070984291.1">
    <property type="nucleotide sequence ID" value="NZ_MKJU01000025.1"/>
</dbReference>
<protein>
    <recommendedName>
        <fullName evidence="9">Lipid A biosynthesis acyltransferase</fullName>
    </recommendedName>
</protein>
<evidence type="ECO:0000256" key="5">
    <source>
        <dbReference type="ARBA" id="ARBA00023136"/>
    </source>
</evidence>
<accession>A0A1S1MQR0</accession>
<dbReference type="GO" id="GO:0005886">
    <property type="term" value="C:plasma membrane"/>
    <property type="evidence" value="ECO:0007669"/>
    <property type="project" value="UniProtKB-SubCell"/>
</dbReference>
<evidence type="ECO:0000256" key="4">
    <source>
        <dbReference type="ARBA" id="ARBA00022679"/>
    </source>
</evidence>
<dbReference type="PANTHER" id="PTHR30606">
    <property type="entry name" value="LIPID A BIOSYNTHESIS LAUROYL ACYLTRANSFERASE"/>
    <property type="match status" value="1"/>
</dbReference>
<evidence type="ECO:0000256" key="1">
    <source>
        <dbReference type="ARBA" id="ARBA00004533"/>
    </source>
</evidence>
<proteinExistence type="predicted"/>
<dbReference type="Proteomes" id="UP000179786">
    <property type="component" value="Unassembled WGS sequence"/>
</dbReference>
<evidence type="ECO:0000313" key="8">
    <source>
        <dbReference type="Proteomes" id="UP000179786"/>
    </source>
</evidence>
<comment type="caution">
    <text evidence="7">The sequence shown here is derived from an EMBL/GenBank/DDBJ whole genome shotgun (WGS) entry which is preliminary data.</text>
</comment>
<keyword evidence="8" id="KW-1185">Reference proteome</keyword>
<sequence>MITFIKQSQLYITSLYDIFKNRTVSNSVFDNCKFIGFSRKKSIAKVFQYFLSKRTTQALYRSILKGSYDLEQYLDRQVSFSNEEYWKACKAHSGPIIFVTPHYGPFAIGCMKICKELNGLKNVHAFYDPPEKNSSTKSYKAIIGALGYNFAPIFNNNRGVIKALRALKQNQALTMMPDVFEINGQTIYVPFFSHLSCAMTGTAYLARKSSALIVHAYVKNSTFGRVVIDIEKPFKLKASENPEHDLYVQTCHSMSSLEEKLKKSPEHWVYLPDLSSRLTTKKLEASKEVEQLMDSLITSLNLSKEL</sequence>
<keyword evidence="4" id="KW-0808">Transferase</keyword>
<dbReference type="OrthoDB" id="7062540at2"/>
<dbReference type="Pfam" id="PF03279">
    <property type="entry name" value="Lip_A_acyltrans"/>
    <property type="match status" value="1"/>
</dbReference>
<evidence type="ECO:0000256" key="2">
    <source>
        <dbReference type="ARBA" id="ARBA00022475"/>
    </source>
</evidence>
<dbReference type="STRING" id="1859457.BET10_08545"/>